<gene>
    <name evidence="1" type="ORF">JF543_06445</name>
</gene>
<protein>
    <submittedName>
        <fullName evidence="1">Uncharacterized protein</fullName>
    </submittedName>
</protein>
<dbReference type="Proteomes" id="UP000664385">
    <property type="component" value="Unassembled WGS sequence"/>
</dbReference>
<comment type="caution">
    <text evidence="1">The sequence shown here is derived from an EMBL/GenBank/DDBJ whole genome shotgun (WGS) entry which is preliminary data.</text>
</comment>
<dbReference type="RefSeq" id="WP_206820803.1">
    <property type="nucleotide sequence ID" value="NZ_JAEKJQ010000001.1"/>
</dbReference>
<organism evidence="1 2">
    <name type="scientific">Microbacterium esteraromaticum</name>
    <dbReference type="NCBI Taxonomy" id="57043"/>
    <lineage>
        <taxon>Bacteria</taxon>
        <taxon>Bacillati</taxon>
        <taxon>Actinomycetota</taxon>
        <taxon>Actinomycetes</taxon>
        <taxon>Micrococcales</taxon>
        <taxon>Microbacteriaceae</taxon>
        <taxon>Microbacterium</taxon>
    </lineage>
</organism>
<evidence type="ECO:0000313" key="2">
    <source>
        <dbReference type="Proteomes" id="UP000664385"/>
    </source>
</evidence>
<sequence length="111" mass="12851">MDGVPPARRAIRLFPDYGRDWPLWENSTPTWDVGYTTTPDMYGLSEDLTRDMAEWNAHWDANFDPFDGWKDDAVRERWRQDGAAIAKRLQAEVADFADVSYEPWPLLGGDE</sequence>
<name>A0A939ISW5_9MICO</name>
<dbReference type="EMBL" id="JAEMWU010000001">
    <property type="protein sequence ID" value="MBN8205597.1"/>
    <property type="molecule type" value="Genomic_DNA"/>
</dbReference>
<accession>A0A939ISW5</accession>
<proteinExistence type="predicted"/>
<reference evidence="1" key="1">
    <citation type="submission" date="2020-12" db="EMBL/GenBank/DDBJ databases">
        <title>PHA producing bacteria isolated from mangrove.</title>
        <authorList>
            <person name="Zheng W."/>
            <person name="Yu S."/>
            <person name="Huang Y."/>
        </authorList>
    </citation>
    <scope>NUCLEOTIDE SEQUENCE</scope>
    <source>
        <strain evidence="1">GN8-5</strain>
    </source>
</reference>
<dbReference type="AlphaFoldDB" id="A0A939ISW5"/>
<evidence type="ECO:0000313" key="1">
    <source>
        <dbReference type="EMBL" id="MBN8205597.1"/>
    </source>
</evidence>